<sequence>MAYLLGHTADFHHTSSRRPKYRLASIEKKWLRATSQA</sequence>
<organism evidence="1 2">
    <name type="scientific">Fimbriiglobus ruber</name>
    <dbReference type="NCBI Taxonomy" id="1908690"/>
    <lineage>
        <taxon>Bacteria</taxon>
        <taxon>Pseudomonadati</taxon>
        <taxon>Planctomycetota</taxon>
        <taxon>Planctomycetia</taxon>
        <taxon>Gemmatales</taxon>
        <taxon>Gemmataceae</taxon>
        <taxon>Fimbriiglobus</taxon>
    </lineage>
</organism>
<keyword evidence="2" id="KW-1185">Reference proteome</keyword>
<dbReference type="AlphaFoldDB" id="A0A225D4B0"/>
<comment type="caution">
    <text evidence="1">The sequence shown here is derived from an EMBL/GenBank/DDBJ whole genome shotgun (WGS) entry which is preliminary data.</text>
</comment>
<dbReference type="Proteomes" id="UP000214646">
    <property type="component" value="Unassembled WGS sequence"/>
</dbReference>
<reference evidence="2" key="1">
    <citation type="submission" date="2017-06" db="EMBL/GenBank/DDBJ databases">
        <title>Genome analysis of Fimbriiglobus ruber SP5, the first member of the order Planctomycetales with confirmed chitinolytic capability.</title>
        <authorList>
            <person name="Ravin N.V."/>
            <person name="Rakitin A.L."/>
            <person name="Ivanova A.A."/>
            <person name="Beletsky A.V."/>
            <person name="Kulichevskaya I.S."/>
            <person name="Mardanov A.V."/>
            <person name="Dedysh S.N."/>
        </authorList>
    </citation>
    <scope>NUCLEOTIDE SEQUENCE [LARGE SCALE GENOMIC DNA]</scope>
    <source>
        <strain evidence="2">SP5</strain>
    </source>
</reference>
<proteinExistence type="predicted"/>
<evidence type="ECO:0000313" key="2">
    <source>
        <dbReference type="Proteomes" id="UP000214646"/>
    </source>
</evidence>
<gene>
    <name evidence="1" type="ORF">FRUB_08983</name>
</gene>
<dbReference type="EMBL" id="NIDE01000017">
    <property type="protein sequence ID" value="OWK36420.1"/>
    <property type="molecule type" value="Genomic_DNA"/>
</dbReference>
<name>A0A225D4B0_9BACT</name>
<evidence type="ECO:0000313" key="1">
    <source>
        <dbReference type="EMBL" id="OWK36420.1"/>
    </source>
</evidence>
<protein>
    <submittedName>
        <fullName evidence="1">Uncharacterized protein</fullName>
    </submittedName>
</protein>
<accession>A0A225D4B0</accession>